<feature type="compositionally biased region" description="Low complexity" evidence="1">
    <location>
        <begin position="93"/>
        <end position="106"/>
    </location>
</feature>
<proteinExistence type="predicted"/>
<feature type="region of interest" description="Disordered" evidence="1">
    <location>
        <begin position="625"/>
        <end position="656"/>
    </location>
</feature>
<dbReference type="InterPro" id="IPR038839">
    <property type="entry name" value="Attf-4-like"/>
</dbReference>
<organism evidence="2 3">
    <name type="scientific">Syphacia muris</name>
    <dbReference type="NCBI Taxonomy" id="451379"/>
    <lineage>
        <taxon>Eukaryota</taxon>
        <taxon>Metazoa</taxon>
        <taxon>Ecdysozoa</taxon>
        <taxon>Nematoda</taxon>
        <taxon>Chromadorea</taxon>
        <taxon>Rhabditida</taxon>
        <taxon>Spirurina</taxon>
        <taxon>Oxyuridomorpha</taxon>
        <taxon>Oxyuroidea</taxon>
        <taxon>Oxyuridae</taxon>
        <taxon>Syphacia</taxon>
    </lineage>
</organism>
<dbReference type="PANTHER" id="PTHR36522">
    <property type="entry name" value="AT HOOK-CONTAINING PROTEIN ATTF-4"/>
    <property type="match status" value="1"/>
</dbReference>
<feature type="compositionally biased region" description="Low complexity" evidence="1">
    <location>
        <begin position="43"/>
        <end position="62"/>
    </location>
</feature>
<feature type="region of interest" description="Disordered" evidence="1">
    <location>
        <begin position="432"/>
        <end position="453"/>
    </location>
</feature>
<keyword evidence="2" id="KW-1185">Reference proteome</keyword>
<dbReference type="PANTHER" id="PTHR36522:SF1">
    <property type="entry name" value="AT HOOK-CONTAINING PROTEIN ATTF-4"/>
    <property type="match status" value="1"/>
</dbReference>
<accession>A0A0N5AYK4</accession>
<name>A0A0N5AYK4_9BILA</name>
<evidence type="ECO:0000256" key="1">
    <source>
        <dbReference type="SAM" id="MobiDB-lite"/>
    </source>
</evidence>
<feature type="compositionally biased region" description="Polar residues" evidence="1">
    <location>
        <begin position="432"/>
        <end position="442"/>
    </location>
</feature>
<dbReference type="WBParaSite" id="SMUV_0001004801-mRNA-1">
    <property type="protein sequence ID" value="SMUV_0001004801-mRNA-1"/>
    <property type="gene ID" value="SMUV_0001004801"/>
</dbReference>
<dbReference type="AlphaFoldDB" id="A0A0N5AYK4"/>
<evidence type="ECO:0000313" key="3">
    <source>
        <dbReference type="WBParaSite" id="SMUV_0001004801-mRNA-1"/>
    </source>
</evidence>
<evidence type="ECO:0000313" key="2">
    <source>
        <dbReference type="Proteomes" id="UP000046393"/>
    </source>
</evidence>
<feature type="compositionally biased region" description="Polar residues" evidence="1">
    <location>
        <begin position="643"/>
        <end position="656"/>
    </location>
</feature>
<dbReference type="Proteomes" id="UP000046393">
    <property type="component" value="Unplaced"/>
</dbReference>
<protein>
    <submittedName>
        <fullName evidence="3">Homeobox protein prospero</fullName>
    </submittedName>
</protein>
<sequence>MCEAAMPQISNHNLILNEECTSQDNQEKILSRFGRKATKGTANNKNADNINNGSSNDNNSNNRDVEEDDEVVDDDDDEVVDDEYEHQAHRSNSEGAESSKSLSASASAETLSNQEITGLKQNIIHLQHQITLLMNALHVPTCKCEVCKPICQNQASLFSKLKDNCLNLTESRLQAKSESPKAVLDKKSTVPAVNDMKNYNTLSAALPPIPPETAAAVAATAAAAVVQASNAAAGCGAFGTGTPTAKECEAWLQQVFSQSGMGSLAQANLSGLAGALGLNFTPQKPFANVQSTNTYSTPNPGGRKSKYCSPAEKKAVADYANIHGASAAARKFNIPPPVAAYYHRKEYKKRILNCRQLNPTNLEVSATLLSQIQHSAVHIDSSSTTSGDDAESNNTDWIHNGQVLASGVAQNNAATNGHHLNGVADLFKADQQKTNPAHSTGSPGFLRGRGRGRPKLIGDELDAELVDYMVQLKQSDPRGHLTASQALAIARDYIMEKAPGLLEEHGGQIKLKLTWAMKLVTRISERQKEIELGLPPGGNAGATSPGGNYMAEMVAQNILNQQVTQIIGQAMTGAASATPEILNVRELELPKHSENDTSKGEVIGEIDFKQNNSSFKSDANFEEEMDTQTNDEAMETENHSHSNEPLQQHFISTNAF</sequence>
<reference evidence="3" key="1">
    <citation type="submission" date="2017-02" db="UniProtKB">
        <authorList>
            <consortium name="WormBaseParasite"/>
        </authorList>
    </citation>
    <scope>IDENTIFICATION</scope>
</reference>
<feature type="region of interest" description="Disordered" evidence="1">
    <location>
        <begin position="34"/>
        <end position="106"/>
    </location>
</feature>
<feature type="compositionally biased region" description="Acidic residues" evidence="1">
    <location>
        <begin position="65"/>
        <end position="84"/>
    </location>
</feature>